<dbReference type="GO" id="GO:0005737">
    <property type="term" value="C:cytoplasm"/>
    <property type="evidence" value="ECO:0007669"/>
    <property type="project" value="TreeGrafter"/>
</dbReference>
<dbReference type="PANTHER" id="PTHR12753">
    <property type="entry name" value="AD-003 - RELATED"/>
    <property type="match status" value="1"/>
</dbReference>
<dbReference type="GO" id="GO:0071885">
    <property type="term" value="F:N-terminal protein N-methyltransferase activity"/>
    <property type="evidence" value="ECO:0007669"/>
    <property type="project" value="UniProtKB-EC"/>
</dbReference>
<keyword evidence="4 12" id="KW-0949">S-adenosyl-L-methionine</keyword>
<evidence type="ECO:0000256" key="12">
    <source>
        <dbReference type="PIRSR" id="PIRSR016958-1"/>
    </source>
</evidence>
<evidence type="ECO:0000256" key="3">
    <source>
        <dbReference type="ARBA" id="ARBA00022679"/>
    </source>
</evidence>
<evidence type="ECO:0000256" key="7">
    <source>
        <dbReference type="ARBA" id="ARBA00043129"/>
    </source>
</evidence>
<comment type="catalytic activity">
    <reaction evidence="10">
        <text>N-terminal L-alanyl-L-prolyl-L-lysyl-[protein] + 3 S-adenosyl-L-methionine = N-terminal N,N,N-trimethyl-L-alanyl-L-prolyl-L-lysyl-[protein] + 3 S-adenosyl-L-homocysteine + 3 H(+)</text>
        <dbReference type="Rhea" id="RHEA:54712"/>
        <dbReference type="Rhea" id="RHEA-COMP:13785"/>
        <dbReference type="Rhea" id="RHEA-COMP:13971"/>
        <dbReference type="ChEBI" id="CHEBI:15378"/>
        <dbReference type="ChEBI" id="CHEBI:57856"/>
        <dbReference type="ChEBI" id="CHEBI:59789"/>
        <dbReference type="ChEBI" id="CHEBI:138057"/>
        <dbReference type="ChEBI" id="CHEBI:138315"/>
        <dbReference type="EC" id="2.1.1.244"/>
    </reaction>
</comment>
<evidence type="ECO:0000313" key="13">
    <source>
        <dbReference type="EMBL" id="CDP38397.1"/>
    </source>
</evidence>
<evidence type="ECO:0000256" key="6">
    <source>
        <dbReference type="ARBA" id="ARBA00039449"/>
    </source>
</evidence>
<dbReference type="PIRSF" id="PIRSF016958">
    <property type="entry name" value="DUF858_MeTrfase_lik"/>
    <property type="match status" value="1"/>
</dbReference>
<dbReference type="InterPro" id="IPR029063">
    <property type="entry name" value="SAM-dependent_MTases_sf"/>
</dbReference>
<evidence type="ECO:0000256" key="8">
    <source>
        <dbReference type="ARBA" id="ARBA00047306"/>
    </source>
</evidence>
<evidence type="ECO:0000256" key="9">
    <source>
        <dbReference type="ARBA" id="ARBA00047885"/>
    </source>
</evidence>
<dbReference type="EC" id="2.1.1.244" evidence="5"/>
<comment type="catalytic activity">
    <reaction evidence="8">
        <text>N-terminal L-seryl-L-prolyl-L-lysyl-[protein] + 3 S-adenosyl-L-methionine = N-terminal N,N,N-trimethyl-L-seryl-L-prolyl-L-lysyl-[protein] + 3 S-adenosyl-L-homocysteine + 3 H(+)</text>
        <dbReference type="Rhea" id="RHEA:54724"/>
        <dbReference type="Rhea" id="RHEA-COMP:13789"/>
        <dbReference type="Rhea" id="RHEA-COMP:13973"/>
        <dbReference type="ChEBI" id="CHEBI:15378"/>
        <dbReference type="ChEBI" id="CHEBI:57856"/>
        <dbReference type="ChEBI" id="CHEBI:59789"/>
        <dbReference type="ChEBI" id="CHEBI:138061"/>
        <dbReference type="ChEBI" id="CHEBI:138317"/>
        <dbReference type="EC" id="2.1.1.244"/>
    </reaction>
</comment>
<gene>
    <name evidence="13" type="ORF">GNLVRS02_ARAD1D33748g</name>
</gene>
<evidence type="ECO:0000256" key="5">
    <source>
        <dbReference type="ARBA" id="ARBA00039112"/>
    </source>
</evidence>
<evidence type="ECO:0000256" key="10">
    <source>
        <dbReference type="ARBA" id="ARBA00048167"/>
    </source>
</evidence>
<dbReference type="CDD" id="cd02440">
    <property type="entry name" value="AdoMet_MTases"/>
    <property type="match status" value="1"/>
</dbReference>
<keyword evidence="2" id="KW-0489">Methyltransferase</keyword>
<reference evidence="13" key="1">
    <citation type="submission" date="2014-02" db="EMBL/GenBank/DDBJ databases">
        <authorList>
            <person name="Genoscope - CEA"/>
        </authorList>
    </citation>
    <scope>NUCLEOTIDE SEQUENCE</scope>
    <source>
        <strain evidence="13">LS3</strain>
    </source>
</reference>
<dbReference type="EMBL" id="HG937694">
    <property type="protein sequence ID" value="CDP38397.1"/>
    <property type="molecule type" value="Genomic_DNA"/>
</dbReference>
<proteinExistence type="inferred from homology"/>
<dbReference type="AlphaFoldDB" id="A0A060THS7"/>
<dbReference type="SUPFAM" id="SSF53335">
    <property type="entry name" value="S-adenosyl-L-methionine-dependent methyltransferases"/>
    <property type="match status" value="1"/>
</dbReference>
<dbReference type="PANTHER" id="PTHR12753:SF0">
    <property type="entry name" value="ALPHA N-TERMINAL PROTEIN METHYLTRANSFERASE 1"/>
    <property type="match status" value="1"/>
</dbReference>
<evidence type="ECO:0000256" key="4">
    <source>
        <dbReference type="ARBA" id="ARBA00022691"/>
    </source>
</evidence>
<feature type="binding site" evidence="12">
    <location>
        <begin position="121"/>
        <end position="122"/>
    </location>
    <ligand>
        <name>S-adenosyl-L-methionine</name>
        <dbReference type="ChEBI" id="CHEBI:59789"/>
    </ligand>
</feature>
<feature type="binding site" evidence="12">
    <location>
        <position position="137"/>
    </location>
    <ligand>
        <name>S-adenosyl-L-methionine</name>
        <dbReference type="ChEBI" id="CHEBI:59789"/>
    </ligand>
</feature>
<dbReference type="InterPro" id="IPR008576">
    <property type="entry name" value="MeTrfase_NTM1"/>
</dbReference>
<comment type="similarity">
    <text evidence="1">Belongs to the methyltransferase superfamily. NTM1 family.</text>
</comment>
<dbReference type="PhylomeDB" id="A0A060THS7"/>
<dbReference type="FunFam" id="3.40.50.150:FF:000025">
    <property type="entry name" value="N-terminal Xaa-Pro-Lys N-methyltransferase 1"/>
    <property type="match status" value="1"/>
</dbReference>
<organism evidence="13">
    <name type="scientific">Blastobotrys adeninivorans</name>
    <name type="common">Yeast</name>
    <name type="synonym">Arxula adeninivorans</name>
    <dbReference type="NCBI Taxonomy" id="409370"/>
    <lineage>
        <taxon>Eukaryota</taxon>
        <taxon>Fungi</taxon>
        <taxon>Dikarya</taxon>
        <taxon>Ascomycota</taxon>
        <taxon>Saccharomycotina</taxon>
        <taxon>Dipodascomycetes</taxon>
        <taxon>Dipodascales</taxon>
        <taxon>Trichomonascaceae</taxon>
        <taxon>Blastobotrys</taxon>
    </lineage>
</organism>
<sequence>MDTSEAPDSHISYNDAIDYWSSVPATVDGVLGGFGNTVVPKVDIMGSNAFLKRLNLTPNPGSQYGLDVGAGIGRITRDFLGKVCDQVDLVEPVKSFTDQAHVQLQPLKDQGKIGTIHQIGMQDFTPEQGKYWLIWCQWCVGHLSDENLILFFQRCIRGLQPGGIIVVKENNCEGEDDFDETDSSVTRTDEKFRRLFDQAGLDLILTSQQRGFPRELYPVRMYALRPRPA</sequence>
<evidence type="ECO:0000256" key="11">
    <source>
        <dbReference type="ARBA" id="ARBA00082558"/>
    </source>
</evidence>
<feature type="binding site" evidence="12">
    <location>
        <position position="69"/>
    </location>
    <ligand>
        <name>S-adenosyl-L-methionine</name>
        <dbReference type="ChEBI" id="CHEBI:59789"/>
    </ligand>
</feature>
<dbReference type="Gene3D" id="3.40.50.150">
    <property type="entry name" value="Vaccinia Virus protein VP39"/>
    <property type="match status" value="1"/>
</dbReference>
<protein>
    <recommendedName>
        <fullName evidence="6">Alpha N-terminal protein methyltransferase 1</fullName>
        <ecNumber evidence="5">2.1.1.244</ecNumber>
    </recommendedName>
    <alternativeName>
        <fullName evidence="11">Translation associated element 1</fullName>
    </alternativeName>
    <alternativeName>
        <fullName evidence="7">X-Pro-Lys N-terminal protein methyltransferase 1</fullName>
    </alternativeName>
</protein>
<accession>A0A060THS7</accession>
<evidence type="ECO:0000256" key="1">
    <source>
        <dbReference type="ARBA" id="ARBA00009059"/>
    </source>
</evidence>
<dbReference type="GO" id="GO:0032259">
    <property type="term" value="P:methylation"/>
    <property type="evidence" value="ECO:0007669"/>
    <property type="project" value="UniProtKB-KW"/>
</dbReference>
<reference evidence="13" key="2">
    <citation type="submission" date="2014-06" db="EMBL/GenBank/DDBJ databases">
        <title>The complete genome of Blastobotrys (Arxula) adeninivorans LS3 - a yeast of biotechnological interest.</title>
        <authorList>
            <person name="Kunze G."/>
            <person name="Gaillardin C."/>
            <person name="Czernicka M."/>
            <person name="Durrens P."/>
            <person name="Martin T."/>
            <person name="Boer E."/>
            <person name="Gabaldon T."/>
            <person name="Cruz J."/>
            <person name="Talla E."/>
            <person name="Marck C."/>
            <person name="Goffeau A."/>
            <person name="Barbe V."/>
            <person name="Baret P."/>
            <person name="Baronian K."/>
            <person name="Beier S."/>
            <person name="Bleykasten C."/>
            <person name="Bode R."/>
            <person name="Casaregola S."/>
            <person name="Despons L."/>
            <person name="Fairhead C."/>
            <person name="Giersberg M."/>
            <person name="Gierski P."/>
            <person name="Hahnel U."/>
            <person name="Hartmann A."/>
            <person name="Jankowska D."/>
            <person name="Jubin C."/>
            <person name="Jung P."/>
            <person name="Lafontaine I."/>
            <person name="Leh-Louis V."/>
            <person name="Lemaire M."/>
            <person name="Marcet-Houben M."/>
            <person name="Mascher M."/>
            <person name="Morel G."/>
            <person name="Richard G.-F."/>
            <person name="Riechen J."/>
            <person name="Sacerdot C."/>
            <person name="Sarkar A."/>
            <person name="Savel G."/>
            <person name="Schacherer J."/>
            <person name="Sherman D."/>
            <person name="Straub M.-L."/>
            <person name="Stein N."/>
            <person name="Thierry A."/>
            <person name="Trautwein-Schult A."/>
            <person name="Westhof E."/>
            <person name="Worch S."/>
            <person name="Dujon B."/>
            <person name="Souciet J.-L."/>
            <person name="Wincker P."/>
            <person name="Scholz U."/>
            <person name="Neuveglise N."/>
        </authorList>
    </citation>
    <scope>NUCLEOTIDE SEQUENCE</scope>
    <source>
        <strain evidence="13">LS3</strain>
    </source>
</reference>
<feature type="binding site" evidence="12">
    <location>
        <position position="74"/>
    </location>
    <ligand>
        <name>S-adenosyl-L-methionine</name>
        <dbReference type="ChEBI" id="CHEBI:59789"/>
    </ligand>
</feature>
<comment type="catalytic activity">
    <reaction evidence="9">
        <text>N-terminal L-prolyl-L-prolyl-L-lysyl-[protein] + 2 S-adenosyl-L-methionine = N-terminal N,N-dimethyl-L-prolyl-L-prolyl-L-lysyl-[protein] + 2 S-adenosyl-L-homocysteine + 2 H(+)</text>
        <dbReference type="Rhea" id="RHEA:54736"/>
        <dbReference type="Rhea" id="RHEA-COMP:13787"/>
        <dbReference type="Rhea" id="RHEA-COMP:13974"/>
        <dbReference type="ChEBI" id="CHEBI:15378"/>
        <dbReference type="ChEBI" id="CHEBI:57856"/>
        <dbReference type="ChEBI" id="CHEBI:59789"/>
        <dbReference type="ChEBI" id="CHEBI:138059"/>
        <dbReference type="ChEBI" id="CHEBI:138318"/>
        <dbReference type="EC" id="2.1.1.244"/>
    </reaction>
</comment>
<evidence type="ECO:0000256" key="2">
    <source>
        <dbReference type="ARBA" id="ARBA00022603"/>
    </source>
</evidence>
<name>A0A060THS7_BLAAD</name>
<dbReference type="Pfam" id="PF05891">
    <property type="entry name" value="Methyltransf_PK"/>
    <property type="match status" value="1"/>
</dbReference>
<keyword evidence="3" id="KW-0808">Transferase</keyword>